<protein>
    <recommendedName>
        <fullName evidence="4">Secreted protein</fullName>
    </recommendedName>
</protein>
<evidence type="ECO:0000256" key="1">
    <source>
        <dbReference type="SAM" id="MobiDB-lite"/>
    </source>
</evidence>
<reference evidence="2" key="1">
    <citation type="submission" date="2022-11" db="EMBL/GenBank/DDBJ databases">
        <title>Nonomuraea corallina sp. nov., a new species of the genus Nonomuraea isolated from sea side sediment in Thai sea.</title>
        <authorList>
            <person name="Ngamcharungchit C."/>
            <person name="Matsumoto A."/>
            <person name="Suriyachadkun C."/>
            <person name="Panbangred W."/>
            <person name="Inahashi Y."/>
            <person name="Intra B."/>
        </authorList>
    </citation>
    <scope>NUCLEOTIDE SEQUENCE</scope>
    <source>
        <strain evidence="2">MCN248</strain>
    </source>
</reference>
<evidence type="ECO:0000313" key="2">
    <source>
        <dbReference type="EMBL" id="MDA0633631.1"/>
    </source>
</evidence>
<feature type="region of interest" description="Disordered" evidence="1">
    <location>
        <begin position="148"/>
        <end position="168"/>
    </location>
</feature>
<sequence length="168" mass="18486">MTSLSNSTARRRIISALVLPLVVLLGITVAPAAAHSTTSAPEHTYEYQQGEVSVNANCTGWMNLLNSDNRVTGKVTWCNDAPNRNHFIICDLWGDPYSPAIVVDPEGAGPPDVIAYYDENGANNPACFERHIGYQVRKWGRGVTRHDNPQGSWAVDPPWQKPAGPFEW</sequence>
<evidence type="ECO:0000313" key="3">
    <source>
        <dbReference type="Proteomes" id="UP001144036"/>
    </source>
</evidence>
<organism evidence="2 3">
    <name type="scientific">Nonomuraea corallina</name>
    <dbReference type="NCBI Taxonomy" id="2989783"/>
    <lineage>
        <taxon>Bacteria</taxon>
        <taxon>Bacillati</taxon>
        <taxon>Actinomycetota</taxon>
        <taxon>Actinomycetes</taxon>
        <taxon>Streptosporangiales</taxon>
        <taxon>Streptosporangiaceae</taxon>
        <taxon>Nonomuraea</taxon>
    </lineage>
</organism>
<comment type="caution">
    <text evidence="2">The sequence shown here is derived from an EMBL/GenBank/DDBJ whole genome shotgun (WGS) entry which is preliminary data.</text>
</comment>
<proteinExistence type="predicted"/>
<dbReference type="RefSeq" id="WP_270154439.1">
    <property type="nucleotide sequence ID" value="NZ_JAPNNL010000025.1"/>
</dbReference>
<gene>
    <name evidence="2" type="ORF">OUY22_09395</name>
</gene>
<name>A0ABT4S8T9_9ACTN</name>
<evidence type="ECO:0008006" key="4">
    <source>
        <dbReference type="Google" id="ProtNLM"/>
    </source>
</evidence>
<keyword evidence="3" id="KW-1185">Reference proteome</keyword>
<dbReference type="Proteomes" id="UP001144036">
    <property type="component" value="Unassembled WGS sequence"/>
</dbReference>
<dbReference type="EMBL" id="JAPNNL010000025">
    <property type="protein sequence ID" value="MDA0633631.1"/>
    <property type="molecule type" value="Genomic_DNA"/>
</dbReference>
<accession>A0ABT4S8T9</accession>